<dbReference type="Pfam" id="PF02673">
    <property type="entry name" value="BacA"/>
    <property type="match status" value="1"/>
</dbReference>
<feature type="transmembrane region" description="Helical" evidence="14">
    <location>
        <begin position="198"/>
        <end position="217"/>
    </location>
</feature>
<dbReference type="EMBL" id="DVIU01000215">
    <property type="protein sequence ID" value="HIS37129.1"/>
    <property type="molecule type" value="Genomic_DNA"/>
</dbReference>
<comment type="catalytic activity">
    <reaction evidence="13 14">
        <text>di-trans,octa-cis-undecaprenyl diphosphate + H2O = di-trans,octa-cis-undecaprenyl phosphate + phosphate + H(+)</text>
        <dbReference type="Rhea" id="RHEA:28094"/>
        <dbReference type="ChEBI" id="CHEBI:15377"/>
        <dbReference type="ChEBI" id="CHEBI:15378"/>
        <dbReference type="ChEBI" id="CHEBI:43474"/>
        <dbReference type="ChEBI" id="CHEBI:58405"/>
        <dbReference type="ChEBI" id="CHEBI:60392"/>
        <dbReference type="EC" id="3.6.1.27"/>
    </reaction>
</comment>
<protein>
    <recommendedName>
        <fullName evidence="4 14">Undecaprenyl-diphosphatase</fullName>
        <ecNumber evidence="3 14">3.6.1.27</ecNumber>
    </recommendedName>
    <alternativeName>
        <fullName evidence="12 14">Bacitracin resistance protein</fullName>
    </alternativeName>
    <alternativeName>
        <fullName evidence="11 14">Undecaprenyl pyrophosphate phosphatase</fullName>
    </alternativeName>
</protein>
<dbReference type="GO" id="GO:0009252">
    <property type="term" value="P:peptidoglycan biosynthetic process"/>
    <property type="evidence" value="ECO:0007669"/>
    <property type="project" value="UniProtKB-KW"/>
</dbReference>
<keyword evidence="10 14" id="KW-0046">Antibiotic resistance</keyword>
<evidence type="ECO:0000256" key="10">
    <source>
        <dbReference type="ARBA" id="ARBA00023251"/>
    </source>
</evidence>
<keyword evidence="8 14" id="KW-1133">Transmembrane helix</keyword>
<keyword evidence="14" id="KW-0573">Peptidoglycan synthesis</keyword>
<comment type="similarity">
    <text evidence="2 14">Belongs to the UppP family.</text>
</comment>
<feature type="transmembrane region" description="Helical" evidence="14">
    <location>
        <begin position="93"/>
        <end position="114"/>
    </location>
</feature>
<evidence type="ECO:0000256" key="13">
    <source>
        <dbReference type="ARBA" id="ARBA00047594"/>
    </source>
</evidence>
<evidence type="ECO:0000256" key="1">
    <source>
        <dbReference type="ARBA" id="ARBA00004651"/>
    </source>
</evidence>
<reference evidence="15" key="1">
    <citation type="submission" date="2020-10" db="EMBL/GenBank/DDBJ databases">
        <authorList>
            <person name="Gilroy R."/>
        </authorList>
    </citation>
    <scope>NUCLEOTIDE SEQUENCE</scope>
    <source>
        <strain evidence="15">6276</strain>
    </source>
</reference>
<feature type="transmembrane region" description="Helical" evidence="14">
    <location>
        <begin position="120"/>
        <end position="141"/>
    </location>
</feature>
<dbReference type="EC" id="3.6.1.27" evidence="3 14"/>
<dbReference type="GO" id="GO:0005886">
    <property type="term" value="C:plasma membrane"/>
    <property type="evidence" value="ECO:0007669"/>
    <property type="project" value="UniProtKB-SubCell"/>
</dbReference>
<evidence type="ECO:0000256" key="7">
    <source>
        <dbReference type="ARBA" id="ARBA00022801"/>
    </source>
</evidence>
<dbReference type="HAMAP" id="MF_01006">
    <property type="entry name" value="Undec_diphosphatase"/>
    <property type="match status" value="1"/>
</dbReference>
<evidence type="ECO:0000256" key="12">
    <source>
        <dbReference type="ARBA" id="ARBA00032932"/>
    </source>
</evidence>
<evidence type="ECO:0000313" key="15">
    <source>
        <dbReference type="EMBL" id="HIS37129.1"/>
    </source>
</evidence>
<evidence type="ECO:0000256" key="14">
    <source>
        <dbReference type="HAMAP-Rule" id="MF_01006"/>
    </source>
</evidence>
<dbReference type="GO" id="GO:0046677">
    <property type="term" value="P:response to antibiotic"/>
    <property type="evidence" value="ECO:0007669"/>
    <property type="project" value="UniProtKB-UniRule"/>
</dbReference>
<comment type="caution">
    <text evidence="15">The sequence shown here is derived from an EMBL/GenBank/DDBJ whole genome shotgun (WGS) entry which is preliminary data.</text>
</comment>
<dbReference type="GO" id="GO:0071555">
    <property type="term" value="P:cell wall organization"/>
    <property type="evidence" value="ECO:0007669"/>
    <property type="project" value="UniProtKB-KW"/>
</dbReference>
<keyword evidence="5 14" id="KW-1003">Cell membrane</keyword>
<feature type="transmembrane region" description="Helical" evidence="14">
    <location>
        <begin position="229"/>
        <end position="247"/>
    </location>
</feature>
<reference evidence="15" key="2">
    <citation type="journal article" date="2021" name="PeerJ">
        <title>Extensive microbial diversity within the chicken gut microbiome revealed by metagenomics and culture.</title>
        <authorList>
            <person name="Gilroy R."/>
            <person name="Ravi A."/>
            <person name="Getino M."/>
            <person name="Pursley I."/>
            <person name="Horton D.L."/>
            <person name="Alikhan N.F."/>
            <person name="Baker D."/>
            <person name="Gharbi K."/>
            <person name="Hall N."/>
            <person name="Watson M."/>
            <person name="Adriaenssens E.M."/>
            <person name="Foster-Nyarko E."/>
            <person name="Jarju S."/>
            <person name="Secka A."/>
            <person name="Antonio M."/>
            <person name="Oren A."/>
            <person name="Chaudhuri R.R."/>
            <person name="La Ragione R."/>
            <person name="Hildebrand F."/>
            <person name="Pallen M.J."/>
        </authorList>
    </citation>
    <scope>NUCLEOTIDE SEQUENCE</scope>
    <source>
        <strain evidence="15">6276</strain>
    </source>
</reference>
<evidence type="ECO:0000256" key="5">
    <source>
        <dbReference type="ARBA" id="ARBA00022475"/>
    </source>
</evidence>
<keyword evidence="7 14" id="KW-0378">Hydrolase</keyword>
<evidence type="ECO:0000256" key="2">
    <source>
        <dbReference type="ARBA" id="ARBA00010621"/>
    </source>
</evidence>
<evidence type="ECO:0000256" key="8">
    <source>
        <dbReference type="ARBA" id="ARBA00022989"/>
    </source>
</evidence>
<keyword evidence="9 14" id="KW-0472">Membrane</keyword>
<dbReference type="GO" id="GO:0008360">
    <property type="term" value="P:regulation of cell shape"/>
    <property type="evidence" value="ECO:0007669"/>
    <property type="project" value="UniProtKB-KW"/>
</dbReference>
<dbReference type="PANTHER" id="PTHR30622:SF2">
    <property type="entry name" value="UNDECAPRENYL-DIPHOSPHATASE"/>
    <property type="match status" value="1"/>
</dbReference>
<gene>
    <name evidence="14" type="primary">uppP</name>
    <name evidence="15" type="ORF">IAC10_10970</name>
</gene>
<dbReference type="AlphaFoldDB" id="A0A9D1JP17"/>
<evidence type="ECO:0000256" key="3">
    <source>
        <dbReference type="ARBA" id="ARBA00012374"/>
    </source>
</evidence>
<accession>A0A9D1JP17</accession>
<dbReference type="GO" id="GO:0050380">
    <property type="term" value="F:undecaprenyl-diphosphatase activity"/>
    <property type="evidence" value="ECO:0007669"/>
    <property type="project" value="UniProtKB-UniRule"/>
</dbReference>
<evidence type="ECO:0000313" key="16">
    <source>
        <dbReference type="Proteomes" id="UP000823928"/>
    </source>
</evidence>
<feature type="transmembrane region" description="Helical" evidence="14">
    <location>
        <begin position="54"/>
        <end position="72"/>
    </location>
</feature>
<keyword evidence="14" id="KW-0133">Cell shape</keyword>
<dbReference type="InterPro" id="IPR003824">
    <property type="entry name" value="UppP"/>
</dbReference>
<sequence>MNLIQAILMGIVQGLSEFLPISSSAHLVFTSNFYKVFANIPIHEQSGQEVFFDIMVHLGTLIAVLIFFRKDIMNILKSMFKALKSKDWSDNEAKLGLYIIVGTFLTICVALPLHDVAEKLVFSPAIVGGLLFITGFVLLYSEYVSKHVASRKENIDWKTSILIGLAQGIAAMPGFSRSGWTIATGLFAGLDRTTAARYSFLLSIPIILGASMVYPFVKLDFHEVAGYNWSAIIAGTLVSGIVGYLCIKYFMKFISRFSLAFFGYYCIIAGIATAVFFAVYK</sequence>
<feature type="transmembrane region" description="Helical" evidence="14">
    <location>
        <begin position="259"/>
        <end position="280"/>
    </location>
</feature>
<dbReference type="Proteomes" id="UP000823928">
    <property type="component" value="Unassembled WGS sequence"/>
</dbReference>
<proteinExistence type="inferred from homology"/>
<keyword evidence="6 14" id="KW-0812">Transmembrane</keyword>
<evidence type="ECO:0000256" key="4">
    <source>
        <dbReference type="ARBA" id="ARBA00021581"/>
    </source>
</evidence>
<keyword evidence="14" id="KW-0961">Cell wall biogenesis/degradation</keyword>
<comment type="miscellaneous">
    <text evidence="14">Bacitracin is thought to be involved in the inhibition of peptidoglycan synthesis by sequestering undecaprenyl diphosphate, thereby reducing the pool of lipid carrier available.</text>
</comment>
<comment type="function">
    <text evidence="14">Catalyzes the dephosphorylation of undecaprenyl diphosphate (UPP). Confers resistance to bacitracin.</text>
</comment>
<evidence type="ECO:0000256" key="9">
    <source>
        <dbReference type="ARBA" id="ARBA00023136"/>
    </source>
</evidence>
<dbReference type="PANTHER" id="PTHR30622">
    <property type="entry name" value="UNDECAPRENYL-DIPHOSPHATASE"/>
    <property type="match status" value="1"/>
</dbReference>
<evidence type="ECO:0000256" key="11">
    <source>
        <dbReference type="ARBA" id="ARBA00032707"/>
    </source>
</evidence>
<evidence type="ECO:0000256" key="6">
    <source>
        <dbReference type="ARBA" id="ARBA00022692"/>
    </source>
</evidence>
<name>A0A9D1JP17_9BACT</name>
<organism evidence="15 16">
    <name type="scientific">Candidatus Scatousia excrementigallinarum</name>
    <dbReference type="NCBI Taxonomy" id="2840935"/>
    <lineage>
        <taxon>Bacteria</taxon>
        <taxon>Candidatus Scatousia</taxon>
    </lineage>
</organism>
<comment type="subcellular location">
    <subcellularLocation>
        <location evidence="1 14">Cell membrane</location>
        <topology evidence="1 14">Multi-pass membrane protein</topology>
    </subcellularLocation>
</comment>